<dbReference type="RefSeq" id="WP_184129795.1">
    <property type="nucleotide sequence ID" value="NZ_JACHFL010000003.1"/>
</dbReference>
<keyword evidence="1" id="KW-0472">Membrane</keyword>
<dbReference type="AlphaFoldDB" id="A0A7W8JTE3"/>
<evidence type="ECO:0000256" key="1">
    <source>
        <dbReference type="SAM" id="Phobius"/>
    </source>
</evidence>
<sequence>MPAAHYLRSICVIPVAPGADLHDQALWERVFSGWRFMPLRNADGSLTEQAQSVTDLVITHDRAEVQAGALVLVSWPQAGQSLPGLVNTLDAGRFVVVRVFGVHLTEVQDRTERLTEQLLKEKAFAFSAGTRVTLGLSVDGVRTDLTSGRIHRSRGGAWSGFYQKNKYALIVMLGVFVLALSAVLLLTPDRSYTPLAKVYDLAGRVLSAVLFNIVLLGSQFLFYLRHRDVIEWEKP</sequence>
<dbReference type="EMBL" id="JACHFL010000003">
    <property type="protein sequence ID" value="MBB5362605.1"/>
    <property type="molecule type" value="Genomic_DNA"/>
</dbReference>
<keyword evidence="1" id="KW-0812">Transmembrane</keyword>
<proteinExistence type="predicted"/>
<feature type="transmembrane region" description="Helical" evidence="1">
    <location>
        <begin position="167"/>
        <end position="185"/>
    </location>
</feature>
<keyword evidence="3" id="KW-1185">Reference proteome</keyword>
<organism evidence="2 3">
    <name type="scientific">Deinococcus humi</name>
    <dbReference type="NCBI Taxonomy" id="662880"/>
    <lineage>
        <taxon>Bacteria</taxon>
        <taxon>Thermotogati</taxon>
        <taxon>Deinococcota</taxon>
        <taxon>Deinococci</taxon>
        <taxon>Deinococcales</taxon>
        <taxon>Deinococcaceae</taxon>
        <taxon>Deinococcus</taxon>
    </lineage>
</organism>
<dbReference type="Proteomes" id="UP000552709">
    <property type="component" value="Unassembled WGS sequence"/>
</dbReference>
<evidence type="ECO:0000313" key="3">
    <source>
        <dbReference type="Proteomes" id="UP000552709"/>
    </source>
</evidence>
<protein>
    <submittedName>
        <fullName evidence="2">Uncharacterized protein</fullName>
    </submittedName>
</protein>
<evidence type="ECO:0000313" key="2">
    <source>
        <dbReference type="EMBL" id="MBB5362605.1"/>
    </source>
</evidence>
<feature type="transmembrane region" description="Helical" evidence="1">
    <location>
        <begin position="205"/>
        <end position="224"/>
    </location>
</feature>
<accession>A0A7W8JTE3</accession>
<comment type="caution">
    <text evidence="2">The sequence shown here is derived from an EMBL/GenBank/DDBJ whole genome shotgun (WGS) entry which is preliminary data.</text>
</comment>
<name>A0A7W8JTE3_9DEIO</name>
<reference evidence="2 3" key="1">
    <citation type="submission" date="2020-08" db="EMBL/GenBank/DDBJ databases">
        <title>Genomic Encyclopedia of Type Strains, Phase IV (KMG-IV): sequencing the most valuable type-strain genomes for metagenomic binning, comparative biology and taxonomic classification.</title>
        <authorList>
            <person name="Goeker M."/>
        </authorList>
    </citation>
    <scope>NUCLEOTIDE SEQUENCE [LARGE SCALE GENOMIC DNA]</scope>
    <source>
        <strain evidence="2 3">DSM 27939</strain>
    </source>
</reference>
<gene>
    <name evidence="2" type="ORF">HNQ08_001700</name>
</gene>
<keyword evidence="1" id="KW-1133">Transmembrane helix</keyword>